<evidence type="ECO:0000313" key="2">
    <source>
        <dbReference type="EMBL" id="SPU37340.1"/>
    </source>
</evidence>
<dbReference type="AlphaFoldDB" id="A0A2X1B737"/>
<proteinExistence type="predicted"/>
<organism evidence="2 3">
    <name type="scientific">Lysinibacillus capsici</name>
    <dbReference type="NCBI Taxonomy" id="2115968"/>
    <lineage>
        <taxon>Bacteria</taxon>
        <taxon>Bacillati</taxon>
        <taxon>Bacillota</taxon>
        <taxon>Bacilli</taxon>
        <taxon>Bacillales</taxon>
        <taxon>Bacillaceae</taxon>
        <taxon>Lysinibacillus</taxon>
    </lineage>
</organism>
<dbReference type="EMBL" id="UAQE01000002">
    <property type="protein sequence ID" value="SPU37340.1"/>
    <property type="molecule type" value="Genomic_DNA"/>
</dbReference>
<reference evidence="2 3" key="1">
    <citation type="submission" date="2018-06" db="EMBL/GenBank/DDBJ databases">
        <authorList>
            <consortium name="Pathogen Informatics"/>
            <person name="Doyle S."/>
        </authorList>
    </citation>
    <scope>NUCLEOTIDE SEQUENCE [LARGE SCALE GENOMIC DNA]</scope>
    <source>
        <strain evidence="2 3">NCTC7582</strain>
    </source>
</reference>
<gene>
    <name evidence="2" type="ORF">NCTC7582_03742</name>
</gene>
<dbReference type="Proteomes" id="UP000251431">
    <property type="component" value="Unassembled WGS sequence"/>
</dbReference>
<keyword evidence="1" id="KW-0472">Membrane</keyword>
<keyword evidence="1" id="KW-0812">Transmembrane</keyword>
<name>A0A2X1B737_9BACI</name>
<feature type="transmembrane region" description="Helical" evidence="1">
    <location>
        <begin position="63"/>
        <end position="89"/>
    </location>
</feature>
<accession>A0A2X1B737</accession>
<sequence length="171" mass="20202">MITSEQLIKILSIYVSNVNITIIFIFVVHSIFSYLQRKRNLPLFKSDNNIIRLAIRCSQPVYLLYKICLVFLLHINFLLSIPLLINYIFNLLAIRNLSKGRNDQAELNQIALNPFNQYKAMYFLSKENKEDANHSYRYFSLGFWMLLPFSYLEVQASVNYFALSWFYCGQV</sequence>
<keyword evidence="1" id="KW-1133">Transmembrane helix</keyword>
<protein>
    <submittedName>
        <fullName evidence="2">Uncharacterized protein</fullName>
    </submittedName>
</protein>
<evidence type="ECO:0000256" key="1">
    <source>
        <dbReference type="SAM" id="Phobius"/>
    </source>
</evidence>
<feature type="transmembrane region" description="Helical" evidence="1">
    <location>
        <begin position="12"/>
        <end position="35"/>
    </location>
</feature>
<evidence type="ECO:0000313" key="3">
    <source>
        <dbReference type="Proteomes" id="UP000251431"/>
    </source>
</evidence>